<comment type="caution">
    <text evidence="2">The sequence shown here is derived from an EMBL/GenBank/DDBJ whole genome shotgun (WGS) entry which is preliminary data.</text>
</comment>
<feature type="compositionally biased region" description="Acidic residues" evidence="1">
    <location>
        <begin position="127"/>
        <end position="147"/>
    </location>
</feature>
<evidence type="ECO:0000313" key="2">
    <source>
        <dbReference type="EMBL" id="MCP3426409.1"/>
    </source>
</evidence>
<feature type="compositionally biased region" description="Low complexity" evidence="1">
    <location>
        <begin position="148"/>
        <end position="164"/>
    </location>
</feature>
<feature type="compositionally biased region" description="Low complexity" evidence="1">
    <location>
        <begin position="195"/>
        <end position="207"/>
    </location>
</feature>
<gene>
    <name evidence="2" type="ORF">NBM05_10445</name>
</gene>
<dbReference type="EMBL" id="JANAFB010000025">
    <property type="protein sequence ID" value="MCP3426409.1"/>
    <property type="molecule type" value="Genomic_DNA"/>
</dbReference>
<protein>
    <submittedName>
        <fullName evidence="2">DUF3027 domain-containing protein</fullName>
    </submittedName>
</protein>
<dbReference type="Pfam" id="PF11228">
    <property type="entry name" value="DUF3027"/>
    <property type="match status" value="1"/>
</dbReference>
<organism evidence="2 3">
    <name type="scientific">Rothia santali</name>
    <dbReference type="NCBI Taxonomy" id="2949643"/>
    <lineage>
        <taxon>Bacteria</taxon>
        <taxon>Bacillati</taxon>
        <taxon>Actinomycetota</taxon>
        <taxon>Actinomycetes</taxon>
        <taxon>Micrococcales</taxon>
        <taxon>Micrococcaceae</taxon>
        <taxon>Rothia</taxon>
    </lineage>
</organism>
<proteinExistence type="predicted"/>
<sequence length="215" mass="22520">MNDSETDVTPAERPLLGPVVRRRRRSSAPDPVLVEAVEAARQGILEVADAASVGTEHRVRVEEDRLLTHLFECLLPGYRGWFWYSTIARAPRSKAVTVCETGLLPGDDALLTPAWVPWADRVRPEELHEDDAPEDGEDGAAESDDAEGAAPDAGDTAVDVADTAADAEDDASADASETSVEAGDEEPAGRGSGGPADAANDAPAAPDAAEDPRTA</sequence>
<keyword evidence="3" id="KW-1185">Reference proteome</keyword>
<accession>A0A9X2HFL5</accession>
<evidence type="ECO:0000256" key="1">
    <source>
        <dbReference type="SAM" id="MobiDB-lite"/>
    </source>
</evidence>
<reference evidence="2" key="1">
    <citation type="submission" date="2022-06" db="EMBL/GenBank/DDBJ databases">
        <title>Rothia sp. isolated from sandalwood seedling.</title>
        <authorList>
            <person name="Tuikhar N."/>
            <person name="Kirdat K."/>
            <person name="Thorat V."/>
            <person name="Swetha P."/>
            <person name="Padma S."/>
            <person name="Sundararaj R."/>
            <person name="Yadav A."/>
        </authorList>
    </citation>
    <scope>NUCLEOTIDE SEQUENCE</scope>
    <source>
        <strain evidence="2">AR01</strain>
    </source>
</reference>
<dbReference type="InterPro" id="IPR021391">
    <property type="entry name" value="DUF3027"/>
</dbReference>
<dbReference type="Proteomes" id="UP001139502">
    <property type="component" value="Unassembled WGS sequence"/>
</dbReference>
<dbReference type="RefSeq" id="WP_254167060.1">
    <property type="nucleotide sequence ID" value="NZ_JANAFB010000025.1"/>
</dbReference>
<dbReference type="AlphaFoldDB" id="A0A9X2HFL5"/>
<feature type="region of interest" description="Disordered" evidence="1">
    <location>
        <begin position="126"/>
        <end position="215"/>
    </location>
</feature>
<evidence type="ECO:0000313" key="3">
    <source>
        <dbReference type="Proteomes" id="UP001139502"/>
    </source>
</evidence>
<name>A0A9X2HFL5_9MICC</name>